<sequence length="190" mass="21248">MGRPIQFVMLAALAAAPLLAATPAEAQRRGRDPVFRAANPQIERDGDFEVEFRQENLDRRAVVDIRLSAEVRAVFRCATRSGTVTGGQGDRRIVRKRVTERQAFRANPSGRLIGSIDLDAPEVGNFCPRGRVPVLVRVTYDDVVLRDATNGVSARLPGRYSERIANRFNPFAVFDRRDDNGRPGDRFRLD</sequence>
<dbReference type="EMBL" id="WJIE01000022">
    <property type="protein sequence ID" value="MRG97867.1"/>
    <property type="molecule type" value="Genomic_DNA"/>
</dbReference>
<name>A0A6N7Q2D4_9BACT</name>
<keyword evidence="3" id="KW-1185">Reference proteome</keyword>
<evidence type="ECO:0000256" key="1">
    <source>
        <dbReference type="SAM" id="SignalP"/>
    </source>
</evidence>
<dbReference type="AlphaFoldDB" id="A0A6N7Q2D4"/>
<reference evidence="2 3" key="1">
    <citation type="submission" date="2019-10" db="EMBL/GenBank/DDBJ databases">
        <title>A soil myxobacterium in the family Polyangiaceae.</title>
        <authorList>
            <person name="Li Y."/>
            <person name="Wang J."/>
        </authorList>
    </citation>
    <scope>NUCLEOTIDE SEQUENCE [LARGE SCALE GENOMIC DNA]</scope>
    <source>
        <strain evidence="2 3">DSM 14734</strain>
    </source>
</reference>
<dbReference type="Proteomes" id="UP000440224">
    <property type="component" value="Unassembled WGS sequence"/>
</dbReference>
<evidence type="ECO:0000313" key="3">
    <source>
        <dbReference type="Proteomes" id="UP000440224"/>
    </source>
</evidence>
<feature type="signal peptide" evidence="1">
    <location>
        <begin position="1"/>
        <end position="20"/>
    </location>
</feature>
<proteinExistence type="predicted"/>
<dbReference type="OrthoDB" id="2864568at2"/>
<organism evidence="2 3">
    <name type="scientific">Polyangium spumosum</name>
    <dbReference type="NCBI Taxonomy" id="889282"/>
    <lineage>
        <taxon>Bacteria</taxon>
        <taxon>Pseudomonadati</taxon>
        <taxon>Myxococcota</taxon>
        <taxon>Polyangia</taxon>
        <taxon>Polyangiales</taxon>
        <taxon>Polyangiaceae</taxon>
        <taxon>Polyangium</taxon>
    </lineage>
</organism>
<comment type="caution">
    <text evidence="2">The sequence shown here is derived from an EMBL/GenBank/DDBJ whole genome shotgun (WGS) entry which is preliminary data.</text>
</comment>
<accession>A0A6N7Q2D4</accession>
<evidence type="ECO:0000313" key="2">
    <source>
        <dbReference type="EMBL" id="MRG97867.1"/>
    </source>
</evidence>
<protein>
    <submittedName>
        <fullName evidence="2">Uncharacterized protein</fullName>
    </submittedName>
</protein>
<dbReference type="RefSeq" id="WP_153824645.1">
    <property type="nucleotide sequence ID" value="NZ_WJIE01000022.1"/>
</dbReference>
<feature type="chain" id="PRO_5026717784" evidence="1">
    <location>
        <begin position="21"/>
        <end position="190"/>
    </location>
</feature>
<gene>
    <name evidence="2" type="ORF">GF068_38995</name>
</gene>
<keyword evidence="1" id="KW-0732">Signal</keyword>